<dbReference type="AlphaFoldDB" id="A0A6N9HBD6"/>
<dbReference type="PANTHER" id="PTHR34978:SF3">
    <property type="entry name" value="SLR0241 PROTEIN"/>
    <property type="match status" value="1"/>
</dbReference>
<keyword evidence="1" id="KW-0812">Transmembrane</keyword>
<name>A0A6N9HBD6_9BURK</name>
<keyword evidence="1" id="KW-1133">Transmembrane helix</keyword>
<feature type="domain" description="Peptidase M56" evidence="2">
    <location>
        <begin position="124"/>
        <end position="247"/>
    </location>
</feature>
<organism evidence="3 4">
    <name type="scientific">Pseudoduganella guangdongensis</name>
    <dbReference type="NCBI Taxonomy" id="2692179"/>
    <lineage>
        <taxon>Bacteria</taxon>
        <taxon>Pseudomonadati</taxon>
        <taxon>Pseudomonadota</taxon>
        <taxon>Betaproteobacteria</taxon>
        <taxon>Burkholderiales</taxon>
        <taxon>Oxalobacteraceae</taxon>
        <taxon>Telluria group</taxon>
        <taxon>Pseudoduganella</taxon>
    </lineage>
</organism>
<accession>A0A6N9HBD6</accession>
<keyword evidence="4" id="KW-1185">Reference proteome</keyword>
<reference evidence="3 4" key="1">
    <citation type="submission" date="2019-12" db="EMBL/GenBank/DDBJ databases">
        <title>Novel species isolated from a subtropical stream in China.</title>
        <authorList>
            <person name="Lu H."/>
        </authorList>
    </citation>
    <scope>NUCLEOTIDE SEQUENCE [LARGE SCALE GENOMIC DNA]</scope>
    <source>
        <strain evidence="3 4">DS3</strain>
    </source>
</reference>
<evidence type="ECO:0000313" key="4">
    <source>
        <dbReference type="Proteomes" id="UP000448575"/>
    </source>
</evidence>
<feature type="transmembrane region" description="Helical" evidence="1">
    <location>
        <begin position="6"/>
        <end position="23"/>
    </location>
</feature>
<dbReference type="RefSeq" id="WP_161023810.1">
    <property type="nucleotide sequence ID" value="NZ_WWCJ01000001.1"/>
</dbReference>
<proteinExistence type="predicted"/>
<dbReference type="EMBL" id="WWCJ01000001">
    <property type="protein sequence ID" value="MYN00804.1"/>
    <property type="molecule type" value="Genomic_DNA"/>
</dbReference>
<feature type="transmembrane region" description="Helical" evidence="1">
    <location>
        <begin position="86"/>
        <end position="107"/>
    </location>
</feature>
<sequence>MTSDWLLRFLLASAASSALVLLFRPALRRLCGAGSAYLSWACVPACMLAALVPQGGRIEFAALPLAAPAVSSAEASQITHAAVTDWSSILLAAWLAGALLMASWMAWRQWTFQRSLRHTPWQGGPLLLGVWRARLVLPATFRRDYDKAERRLVLAHERIHAERGDLLANTVCALLQCLAWCNLLIHLAAARFRLDQELSCDEAVLRRHGQAATYANAMLKTQLAAQGLPLACQWQAVHPLKERIMQLKSTVSSARRLGGKLAAALLLAASSVAGLSAHADTAVAKRYYIQLEVGGATPALLVDAGGPGSVKVGQGADAWSASFVVEPKGTEVRVKTKVSVGDTELNSFTLGMANGERGRFRVSDGAGKNFEGAMRVTEVK</sequence>
<comment type="caution">
    <text evidence="3">The sequence shown here is derived from an EMBL/GenBank/DDBJ whole genome shotgun (WGS) entry which is preliminary data.</text>
</comment>
<dbReference type="InterPro" id="IPR008756">
    <property type="entry name" value="Peptidase_M56"/>
</dbReference>
<protein>
    <submittedName>
        <fullName evidence="3">Energy transducer TonB</fullName>
    </submittedName>
</protein>
<evidence type="ECO:0000313" key="3">
    <source>
        <dbReference type="EMBL" id="MYN00804.1"/>
    </source>
</evidence>
<feature type="transmembrane region" description="Helical" evidence="1">
    <location>
        <begin position="166"/>
        <end position="189"/>
    </location>
</feature>
<feature type="transmembrane region" description="Helical" evidence="1">
    <location>
        <begin position="30"/>
        <end position="52"/>
    </location>
</feature>
<feature type="domain" description="Peptidase M56" evidence="2">
    <location>
        <begin position="6"/>
        <end position="117"/>
    </location>
</feature>
<evidence type="ECO:0000259" key="2">
    <source>
        <dbReference type="Pfam" id="PF05569"/>
    </source>
</evidence>
<dbReference type="Pfam" id="PF05569">
    <property type="entry name" value="Peptidase_M56"/>
    <property type="match status" value="2"/>
</dbReference>
<keyword evidence="1" id="KW-0472">Membrane</keyword>
<evidence type="ECO:0000256" key="1">
    <source>
        <dbReference type="SAM" id="Phobius"/>
    </source>
</evidence>
<dbReference type="PANTHER" id="PTHR34978">
    <property type="entry name" value="POSSIBLE SENSOR-TRANSDUCER PROTEIN BLAR"/>
    <property type="match status" value="1"/>
</dbReference>
<dbReference type="InterPro" id="IPR052173">
    <property type="entry name" value="Beta-lactam_resp_regulator"/>
</dbReference>
<dbReference type="CDD" id="cd07341">
    <property type="entry name" value="M56_BlaR1_MecR1_like"/>
    <property type="match status" value="1"/>
</dbReference>
<dbReference type="Proteomes" id="UP000448575">
    <property type="component" value="Unassembled WGS sequence"/>
</dbReference>
<gene>
    <name evidence="3" type="ORF">GTP41_01695</name>
</gene>